<evidence type="ECO:0000313" key="3">
    <source>
        <dbReference type="Proteomes" id="UP000230002"/>
    </source>
</evidence>
<name>A0A2G8S9Z6_9APHY</name>
<gene>
    <name evidence="2" type="ORF">GSI_07296</name>
</gene>
<dbReference type="GO" id="GO:0009337">
    <property type="term" value="C:sulfite reductase complex (NADPH)"/>
    <property type="evidence" value="ECO:0007669"/>
    <property type="project" value="TreeGrafter"/>
</dbReference>
<feature type="compositionally biased region" description="Polar residues" evidence="1">
    <location>
        <begin position="1"/>
        <end position="11"/>
    </location>
</feature>
<dbReference type="InterPro" id="IPR045169">
    <property type="entry name" value="NO2/SO3_Rdtase_4Fe4S_prot"/>
</dbReference>
<dbReference type="EMBL" id="AYKW01000014">
    <property type="protein sequence ID" value="PIL30595.1"/>
    <property type="molecule type" value="Genomic_DNA"/>
</dbReference>
<feature type="region of interest" description="Disordered" evidence="1">
    <location>
        <begin position="1"/>
        <end position="30"/>
    </location>
</feature>
<proteinExistence type="predicted"/>
<accession>A0A2G8S9Z6</accession>
<keyword evidence="3" id="KW-1185">Reference proteome</keyword>
<dbReference type="PANTHER" id="PTHR11493:SF47">
    <property type="entry name" value="SULFITE REDUCTASE [NADPH] SUBUNIT BETA"/>
    <property type="match status" value="1"/>
</dbReference>
<dbReference type="GO" id="GO:0051536">
    <property type="term" value="F:iron-sulfur cluster binding"/>
    <property type="evidence" value="ECO:0007669"/>
    <property type="project" value="InterPro"/>
</dbReference>
<dbReference type="PANTHER" id="PTHR11493">
    <property type="entry name" value="SULFITE REDUCTASE [NADPH] SUBUNIT BETA-RELATED"/>
    <property type="match status" value="1"/>
</dbReference>
<dbReference type="GO" id="GO:0016002">
    <property type="term" value="F:sulfite reductase activity"/>
    <property type="evidence" value="ECO:0007669"/>
    <property type="project" value="TreeGrafter"/>
</dbReference>
<evidence type="ECO:0000313" key="2">
    <source>
        <dbReference type="EMBL" id="PIL30595.1"/>
    </source>
</evidence>
<evidence type="ECO:0000256" key="1">
    <source>
        <dbReference type="SAM" id="MobiDB-lite"/>
    </source>
</evidence>
<protein>
    <submittedName>
        <fullName evidence="2">Uncharacterized protein</fullName>
    </submittedName>
</protein>
<comment type="caution">
    <text evidence="2">The sequence shown here is derived from an EMBL/GenBank/DDBJ whole genome shotgun (WGS) entry which is preliminary data.</text>
</comment>
<dbReference type="GO" id="GO:0050311">
    <property type="term" value="F:sulfite reductase (ferredoxin) activity"/>
    <property type="evidence" value="ECO:0007669"/>
    <property type="project" value="TreeGrafter"/>
</dbReference>
<organism evidence="2 3">
    <name type="scientific">Ganoderma sinense ZZ0214-1</name>
    <dbReference type="NCBI Taxonomy" id="1077348"/>
    <lineage>
        <taxon>Eukaryota</taxon>
        <taxon>Fungi</taxon>
        <taxon>Dikarya</taxon>
        <taxon>Basidiomycota</taxon>
        <taxon>Agaricomycotina</taxon>
        <taxon>Agaricomycetes</taxon>
        <taxon>Polyporales</taxon>
        <taxon>Polyporaceae</taxon>
        <taxon>Ganoderma</taxon>
    </lineage>
</organism>
<reference evidence="2 3" key="1">
    <citation type="journal article" date="2015" name="Sci. Rep.">
        <title>Chromosome-level genome map provides insights into diverse defense mechanisms in the medicinal fungus Ganoderma sinense.</title>
        <authorList>
            <person name="Zhu Y."/>
            <person name="Xu J."/>
            <person name="Sun C."/>
            <person name="Zhou S."/>
            <person name="Xu H."/>
            <person name="Nelson D.R."/>
            <person name="Qian J."/>
            <person name="Song J."/>
            <person name="Luo H."/>
            <person name="Xiang L."/>
            <person name="Li Y."/>
            <person name="Xu Z."/>
            <person name="Ji A."/>
            <person name="Wang L."/>
            <person name="Lu S."/>
            <person name="Hayward A."/>
            <person name="Sun W."/>
            <person name="Li X."/>
            <person name="Schwartz D.C."/>
            <person name="Wang Y."/>
            <person name="Chen S."/>
        </authorList>
    </citation>
    <scope>NUCLEOTIDE SEQUENCE [LARGE SCALE GENOMIC DNA]</scope>
    <source>
        <strain evidence="2 3">ZZ0214-1</strain>
    </source>
</reference>
<dbReference type="Gene3D" id="3.90.480.20">
    <property type="match status" value="1"/>
</dbReference>
<dbReference type="STRING" id="1077348.A0A2G8S9Z6"/>
<dbReference type="OrthoDB" id="1688044at2759"/>
<dbReference type="AlphaFoldDB" id="A0A2G8S9Z6"/>
<dbReference type="Proteomes" id="UP000230002">
    <property type="component" value="Unassembled WGS sequence"/>
</dbReference>
<dbReference type="GO" id="GO:0000103">
    <property type="term" value="P:sulfate assimilation"/>
    <property type="evidence" value="ECO:0007669"/>
    <property type="project" value="TreeGrafter"/>
</dbReference>
<sequence length="133" mass="14826">MVGGTRRTTNPLRKHHARCRNRDQDADGPETGYKLWEPLVWKALGVDAVEVTEAEPEPITNEHIKVASQYLRGTISEGLEDNTTGALAPSDTQLTKFHGIYQQDDRDIRRPTATKRVAPSCSSRVSRSFPALL</sequence>
<dbReference type="GO" id="GO:0020037">
    <property type="term" value="F:heme binding"/>
    <property type="evidence" value="ECO:0007669"/>
    <property type="project" value="InterPro"/>
</dbReference>